<evidence type="ECO:0000256" key="2">
    <source>
        <dbReference type="ARBA" id="ARBA00022741"/>
    </source>
</evidence>
<evidence type="ECO:0000256" key="9">
    <source>
        <dbReference type="SAM" id="MobiDB-lite"/>
    </source>
</evidence>
<feature type="binding site" evidence="6">
    <location>
        <begin position="99"/>
        <end position="106"/>
    </location>
    <ligand>
        <name>ATP</name>
        <dbReference type="ChEBI" id="CHEBI:30616"/>
    </ligand>
</feature>
<dbReference type="VEuPathDB" id="TriTrypDB:C4B63_42g221"/>
<dbReference type="GO" id="GO:0005874">
    <property type="term" value="C:microtubule"/>
    <property type="evidence" value="ECO:0007669"/>
    <property type="project" value="UniProtKB-KW"/>
</dbReference>
<dbReference type="VEuPathDB" id="TriTrypDB:Tc_MARK_1805"/>
<dbReference type="VEuPathDB" id="TriTrypDB:TcCLB.511491.60"/>
<dbReference type="VEuPathDB" id="TriTrypDB:ECC02_000163"/>
<dbReference type="GO" id="GO:0005524">
    <property type="term" value="F:ATP binding"/>
    <property type="evidence" value="ECO:0007669"/>
    <property type="project" value="UniProtKB-UniRule"/>
</dbReference>
<evidence type="ECO:0000256" key="4">
    <source>
        <dbReference type="ARBA" id="ARBA00023054"/>
    </source>
</evidence>
<dbReference type="InterPro" id="IPR019821">
    <property type="entry name" value="Kinesin_motor_CS"/>
</dbReference>
<dbReference type="EMBL" id="PRFA01000042">
    <property type="protein sequence ID" value="PWU91608.1"/>
    <property type="molecule type" value="Genomic_DNA"/>
</dbReference>
<dbReference type="VEuPathDB" id="TriTrypDB:TcCL_NonESM05280"/>
<keyword evidence="5 6" id="KW-0505">Motor protein</keyword>
<name>A0A2V2V961_TRYCR</name>
<evidence type="ECO:0000313" key="11">
    <source>
        <dbReference type="EMBL" id="PWU91608.1"/>
    </source>
</evidence>
<dbReference type="CDD" id="cd00106">
    <property type="entry name" value="KISc"/>
    <property type="match status" value="1"/>
</dbReference>
<keyword evidence="3 6" id="KW-0067">ATP-binding</keyword>
<comment type="caution">
    <text evidence="11">The sequence shown here is derived from an EMBL/GenBank/DDBJ whole genome shotgun (WGS) entry which is preliminary data.</text>
</comment>
<protein>
    <recommendedName>
        <fullName evidence="7">Kinesin-like protein</fullName>
    </recommendedName>
</protein>
<accession>A0A2V2V961</accession>
<dbReference type="VEuPathDB" id="TriTrypDB:BCY84_00821"/>
<dbReference type="SMART" id="SM00129">
    <property type="entry name" value="KISc"/>
    <property type="match status" value="1"/>
</dbReference>
<dbReference type="SUPFAM" id="SSF52540">
    <property type="entry name" value="P-loop containing nucleoside triphosphate hydrolases"/>
    <property type="match status" value="1"/>
</dbReference>
<evidence type="ECO:0000256" key="6">
    <source>
        <dbReference type="PROSITE-ProRule" id="PRU00283"/>
    </source>
</evidence>
<evidence type="ECO:0000256" key="7">
    <source>
        <dbReference type="RuleBase" id="RU000394"/>
    </source>
</evidence>
<dbReference type="GO" id="GO:0008017">
    <property type="term" value="F:microtubule binding"/>
    <property type="evidence" value="ECO:0007669"/>
    <property type="project" value="InterPro"/>
</dbReference>
<reference evidence="11 12" key="1">
    <citation type="journal article" date="2018" name="Microb. Genom.">
        <title>Expanding an expanded genome: long-read sequencing of Trypanosoma cruzi.</title>
        <authorList>
            <person name="Berna L."/>
            <person name="Rodriguez M."/>
            <person name="Chiribao M.L."/>
            <person name="Parodi-Talice A."/>
            <person name="Pita S."/>
            <person name="Rijo G."/>
            <person name="Alvarez-Valin F."/>
            <person name="Robello C."/>
        </authorList>
    </citation>
    <scope>NUCLEOTIDE SEQUENCE [LARGE SCALE GENOMIC DNA]</scope>
    <source>
        <strain evidence="11 12">Dm28c</strain>
    </source>
</reference>
<evidence type="ECO:0000259" key="10">
    <source>
        <dbReference type="PROSITE" id="PS50067"/>
    </source>
</evidence>
<evidence type="ECO:0000313" key="12">
    <source>
        <dbReference type="Proteomes" id="UP000246121"/>
    </source>
</evidence>
<dbReference type="Gene3D" id="3.40.850.10">
    <property type="entry name" value="Kinesin motor domain"/>
    <property type="match status" value="1"/>
</dbReference>
<feature type="coiled-coil region" evidence="8">
    <location>
        <begin position="389"/>
        <end position="430"/>
    </location>
</feature>
<dbReference type="InterPro" id="IPR036961">
    <property type="entry name" value="Kinesin_motor_dom_sf"/>
</dbReference>
<comment type="similarity">
    <text evidence="6 7">Belongs to the TRAFAC class myosin-kinesin ATPase superfamily. Kinesin family.</text>
</comment>
<dbReference type="VEuPathDB" id="TriTrypDB:TCDM_06295"/>
<feature type="compositionally biased region" description="Polar residues" evidence="9">
    <location>
        <begin position="538"/>
        <end position="563"/>
    </location>
</feature>
<dbReference type="GO" id="GO:0003777">
    <property type="term" value="F:microtubule motor activity"/>
    <property type="evidence" value="ECO:0007669"/>
    <property type="project" value="InterPro"/>
</dbReference>
<dbReference type="VEuPathDB" id="TriTrypDB:C3747_89g81"/>
<evidence type="ECO:0000256" key="1">
    <source>
        <dbReference type="ARBA" id="ARBA00022701"/>
    </source>
</evidence>
<organism evidence="11 12">
    <name type="scientific">Trypanosoma cruzi</name>
    <dbReference type="NCBI Taxonomy" id="5693"/>
    <lineage>
        <taxon>Eukaryota</taxon>
        <taxon>Discoba</taxon>
        <taxon>Euglenozoa</taxon>
        <taxon>Kinetoplastea</taxon>
        <taxon>Metakinetoplastina</taxon>
        <taxon>Trypanosomatida</taxon>
        <taxon>Trypanosomatidae</taxon>
        <taxon>Trypanosoma</taxon>
        <taxon>Schizotrypanum</taxon>
    </lineage>
</organism>
<feature type="domain" description="Kinesin motor" evidence="10">
    <location>
        <begin position="13"/>
        <end position="357"/>
    </location>
</feature>
<dbReference type="AlphaFoldDB" id="A0A2V2V961"/>
<evidence type="ECO:0000256" key="8">
    <source>
        <dbReference type="SAM" id="Coils"/>
    </source>
</evidence>
<dbReference type="Pfam" id="PF00225">
    <property type="entry name" value="Kinesin"/>
    <property type="match status" value="1"/>
</dbReference>
<keyword evidence="1 7" id="KW-0493">Microtubule</keyword>
<dbReference type="VEuPathDB" id="TriTrypDB:TcYC6_0095100"/>
<dbReference type="PROSITE" id="PS50067">
    <property type="entry name" value="KINESIN_MOTOR_2"/>
    <property type="match status" value="1"/>
</dbReference>
<dbReference type="VEuPathDB" id="TriTrypDB:TcG_04286"/>
<dbReference type="InterPro" id="IPR027417">
    <property type="entry name" value="P-loop_NTPase"/>
</dbReference>
<feature type="region of interest" description="Disordered" evidence="9">
    <location>
        <begin position="534"/>
        <end position="563"/>
    </location>
</feature>
<dbReference type="PRINTS" id="PR00380">
    <property type="entry name" value="KINESINHEAVY"/>
</dbReference>
<dbReference type="GO" id="GO:0007018">
    <property type="term" value="P:microtubule-based movement"/>
    <property type="evidence" value="ECO:0007669"/>
    <property type="project" value="InterPro"/>
</dbReference>
<dbReference type="VEuPathDB" id="TriTrypDB:TCSYLVIO_003093"/>
<evidence type="ECO:0000256" key="3">
    <source>
        <dbReference type="ARBA" id="ARBA00022840"/>
    </source>
</evidence>
<dbReference type="PANTHER" id="PTHR47968">
    <property type="entry name" value="CENTROMERE PROTEIN E"/>
    <property type="match status" value="1"/>
</dbReference>
<dbReference type="PROSITE" id="PS00411">
    <property type="entry name" value="KINESIN_MOTOR_1"/>
    <property type="match status" value="1"/>
</dbReference>
<dbReference type="Proteomes" id="UP000246121">
    <property type="component" value="Unassembled WGS sequence"/>
</dbReference>
<dbReference type="PANTHER" id="PTHR47968:SF36">
    <property type="entry name" value="KINESIN HEAVY CHAIN ISOFORM X1"/>
    <property type="match status" value="1"/>
</dbReference>
<dbReference type="VEuPathDB" id="TriTrypDB:TcBrA4_0030860"/>
<dbReference type="InterPro" id="IPR001752">
    <property type="entry name" value="Kinesin_motor_dom"/>
</dbReference>
<dbReference type="InterPro" id="IPR027640">
    <property type="entry name" value="Kinesin-like_fam"/>
</dbReference>
<gene>
    <name evidence="11" type="ORF">C4B63_42g221</name>
</gene>
<sequence>MKGQAGTRTAPKNISVFLRVRPTIARESKASCNNLKFDPTDPQRVTVTRKSGSRPISKSFVFNKVFTPTTGQTEVYEDFARGAVDAAFDGQHGVLFVYGQTGSGKTYTMSNDDPKNLGMMQQGLHDVWNRIRNDTEHDYSCSVSYVQLYNEILTDLLDAQKGRVRIQLGPEGCGDVVLVSDSSGMPIEKKVQNYEETMELFCVGMGRKEMTSTMMNEVSSRSHTIFSFNIIRSEKTRTVVVKEGELSDAPTMALEGRLVICDLAGSERVSKSHAEGKTLDEATHINGSLLVLGKVVAALTDKSSQHVPFRESKLTRILQYSLLGNGNTSIVVNCSPSDESTEETLSAIMFGQRAIQIKQDARRHEVLDYKALYLQLMAELDSKNDGTLADALKEERRVYEDRVSALEDRVRILTTENDLLRQEITELQRGGDGTATDGAAAAGWQAVSKQMRDKLAERDAEIKVITEERFKLAILLAEEKRTAFRLAEKLRATMMRYQMDSKQWTQQQEMLAIELAQLKGTDYISLTGGIKECGSSGGSTNQSAFTDSVSMPPQSSLSTGQDDSYMQEQLEKAYNRIRELNQERLERIVYQSKAEKAIRVLYAEKTALEKQLLQQHVVSKEKTTTMDSRSSH</sequence>
<keyword evidence="4 8" id="KW-0175">Coiled coil</keyword>
<evidence type="ECO:0000256" key="5">
    <source>
        <dbReference type="ARBA" id="ARBA00023175"/>
    </source>
</evidence>
<dbReference type="VEuPathDB" id="TriTrypDB:TcCLB.507929.10"/>
<proteinExistence type="inferred from homology"/>
<keyword evidence="2 6" id="KW-0547">Nucleotide-binding</keyword>